<evidence type="ECO:0000313" key="5">
    <source>
        <dbReference type="EMBL" id="QXN93148.1"/>
    </source>
</evidence>
<reference evidence="5 6" key="1">
    <citation type="submission" date="2021-07" db="EMBL/GenBank/DDBJ databases">
        <title>Whole Genome Sequence of Nocardia Iowensis.</title>
        <authorList>
            <person name="Lamm A."/>
            <person name="Collins-Fairclough A.M."/>
            <person name="Bunk B."/>
            <person name="Sproer C."/>
        </authorList>
    </citation>
    <scope>NUCLEOTIDE SEQUENCE [LARGE SCALE GENOMIC DNA]</scope>
    <source>
        <strain evidence="5 6">NRRL 5646</strain>
    </source>
</reference>
<evidence type="ECO:0000313" key="6">
    <source>
        <dbReference type="Proteomes" id="UP000694257"/>
    </source>
</evidence>
<evidence type="ECO:0000256" key="1">
    <source>
        <dbReference type="SAM" id="MobiDB-lite"/>
    </source>
</evidence>
<feature type="domain" description="Alkaline phosphatase-like protein PglZ N-terminal" evidence="3">
    <location>
        <begin position="9"/>
        <end position="98"/>
    </location>
</feature>
<keyword evidence="6" id="KW-1185">Reference proteome</keyword>
<dbReference type="InterPro" id="IPR058880">
    <property type="entry name" value="PglZ_N"/>
</dbReference>
<evidence type="ECO:0000259" key="3">
    <source>
        <dbReference type="Pfam" id="PF25862"/>
    </source>
</evidence>
<dbReference type="RefSeq" id="WP_218474945.1">
    <property type="nucleotide sequence ID" value="NZ_BAABJN010000001.1"/>
</dbReference>
<dbReference type="Pfam" id="PF25861">
    <property type="entry name" value="PglZ_2nd"/>
    <property type="match status" value="1"/>
</dbReference>
<feature type="region of interest" description="Disordered" evidence="1">
    <location>
        <begin position="757"/>
        <end position="779"/>
    </location>
</feature>
<dbReference type="EMBL" id="CP078145">
    <property type="protein sequence ID" value="QXN93148.1"/>
    <property type="molecule type" value="Genomic_DNA"/>
</dbReference>
<sequence>MTLLVATRPIITAKLESAIRKRYRPGVLGLHAQPVWRGDGFSHHGVPVTVAACPSVLAVWEAIGQRKPGEWLVILTSAEQDELGIGLLAHLHGAKLETPLQWDAVRDNFSAATLEPALYRVRENGNDRALADGLLAVIDEYRPAPGGVLTRDHAFTTVAQRVLHITDEYDTEIDAFTVLEWSLRPGADHGLRILDTVGGAELSAAVTGWLAQRCGRVRRPVAALLTPDLVADLLPLGLIAGLFDGSSGADRSLGHFESTYRLRGITLEELRAWYDDTTAVLTGVVHPSHRDQIFARAEKLVDNLGLNDLATGSEQLRPGLEARLHVLSAAIDVVMESGREVTAAALDTMETAWQDVQRHLLADTDPTCTAYRAAVRLVRWLHTDAQTPAGITRLTHRHVNADAWADAAIAAAYRGADTARAAETLRRVIEAAQTRRRDHDRQFASALAATSEPEVLGVEHLVRRVVVPIVKRGRQKQPVLLLVLDGLSMAMATELAADAMDHGWSEAAVPGVTTRTGALAVLPSLTHRSRGSLLCGQLTEVNSEGERAGFRALLAEHSLSAPSDTAPPIFHKGQLDAVIPGQQLATEVRNAIADTQERPLVAAVLNYIDTMLHKVGVGDADWNVRAIPHLRHLLAAARTAGRIVVITADHGHVVDRRNGIVRHPRVTYNHQRAHGDLDAVGEGEVLVAGSRVLTDSSSAVLAVDDRIHYGPVNAGYHGGGSPAEVVVPVLVLCPGDRPTELAPLNQVEPSWWSIPLSAATSPATEPPTTTRRTRSPANETPTLFEPELVAPATRTRPALLDELLATPVFASQLQLAGRLAVTTEQIADLLTALLAASAHEITSVQAATVLSVATARVNGALLQVKRVLDVEGYEVLLIDRDQVRLEVPVLREQFGLTS</sequence>
<evidence type="ECO:0000259" key="2">
    <source>
        <dbReference type="Pfam" id="PF25861"/>
    </source>
</evidence>
<feature type="domain" description="Alkaline phosphatase-like protein PglZ C-terminal" evidence="4">
    <location>
        <begin position="796"/>
        <end position="895"/>
    </location>
</feature>
<accession>A0ABX8RUA3</accession>
<organism evidence="5 6">
    <name type="scientific">Nocardia iowensis</name>
    <dbReference type="NCBI Taxonomy" id="204891"/>
    <lineage>
        <taxon>Bacteria</taxon>
        <taxon>Bacillati</taxon>
        <taxon>Actinomycetota</taxon>
        <taxon>Actinomycetes</taxon>
        <taxon>Mycobacteriales</taxon>
        <taxon>Nocardiaceae</taxon>
        <taxon>Nocardia</taxon>
    </lineage>
</organism>
<proteinExistence type="predicted"/>
<protein>
    <submittedName>
        <fullName evidence="5">BREX-2 system phosphatase PglZ</fullName>
    </submittedName>
</protein>
<dbReference type="Pfam" id="PF25862">
    <property type="entry name" value="PglZ_1st"/>
    <property type="match status" value="1"/>
</dbReference>
<dbReference type="Pfam" id="PF25863">
    <property type="entry name" value="PglZ_C"/>
    <property type="match status" value="1"/>
</dbReference>
<dbReference type="NCBIfam" id="NF033446">
    <property type="entry name" value="BREX_PglZ_2"/>
    <property type="match status" value="1"/>
</dbReference>
<dbReference type="InterPro" id="IPR047992">
    <property type="entry name" value="BREX_PglZ"/>
</dbReference>
<gene>
    <name evidence="5" type="primary">pglZ</name>
    <name evidence="5" type="ORF">KV110_08610</name>
</gene>
<feature type="compositionally biased region" description="Low complexity" evidence="1">
    <location>
        <begin position="757"/>
        <end position="770"/>
    </location>
</feature>
<feature type="domain" description="Alkaline phosphatase-like protein PglZ second" evidence="2">
    <location>
        <begin position="174"/>
        <end position="313"/>
    </location>
</feature>
<evidence type="ECO:0000259" key="4">
    <source>
        <dbReference type="Pfam" id="PF25863"/>
    </source>
</evidence>
<dbReference type="InterPro" id="IPR058881">
    <property type="entry name" value="PglZ_2nd"/>
</dbReference>
<dbReference type="InterPro" id="IPR058882">
    <property type="entry name" value="PglZ_C"/>
</dbReference>
<name>A0ABX8RUA3_NOCIO</name>
<dbReference type="Proteomes" id="UP000694257">
    <property type="component" value="Chromosome"/>
</dbReference>
<dbReference type="Pfam" id="PF08665">
    <property type="entry name" value="PglZ"/>
    <property type="match status" value="1"/>
</dbReference>